<dbReference type="Proteomes" id="UP000655868">
    <property type="component" value="Unassembled WGS sequence"/>
</dbReference>
<reference evidence="2" key="1">
    <citation type="submission" date="2020-12" db="EMBL/GenBank/DDBJ databases">
        <title>Antrihabitans popcorni sp. nov. and Antrihabitans auranticaus sp. nov., isolated from a larva cave.</title>
        <authorList>
            <person name="Lee S.D."/>
            <person name="Kim I.S."/>
        </authorList>
    </citation>
    <scope>NUCLEOTIDE SEQUENCE</scope>
    <source>
        <strain evidence="2">YC3-6</strain>
    </source>
</reference>
<evidence type="ECO:0000256" key="1">
    <source>
        <dbReference type="SAM" id="SignalP"/>
    </source>
</evidence>
<dbReference type="AlphaFoldDB" id="A0A934NRM8"/>
<evidence type="ECO:0000313" key="2">
    <source>
        <dbReference type="EMBL" id="MBJ8340054.1"/>
    </source>
</evidence>
<protein>
    <submittedName>
        <fullName evidence="2">Uncharacterized protein</fullName>
    </submittedName>
</protein>
<feature type="chain" id="PRO_5037910693" evidence="1">
    <location>
        <begin position="30"/>
        <end position="148"/>
    </location>
</feature>
<accession>A0A934NRM8</accession>
<keyword evidence="1" id="KW-0732">Signal</keyword>
<dbReference type="RefSeq" id="WP_199704815.1">
    <property type="nucleotide sequence ID" value="NZ_JAEMNV010000004.1"/>
</dbReference>
<keyword evidence="3" id="KW-1185">Reference proteome</keyword>
<comment type="caution">
    <text evidence="2">The sequence shown here is derived from an EMBL/GenBank/DDBJ whole genome shotgun (WGS) entry which is preliminary data.</text>
</comment>
<name>A0A934NRM8_9NOCA</name>
<proteinExistence type="predicted"/>
<feature type="signal peptide" evidence="1">
    <location>
        <begin position="1"/>
        <end position="29"/>
    </location>
</feature>
<gene>
    <name evidence="2" type="ORF">JGU71_14260</name>
</gene>
<sequence>MKLYPSIRRVCAIFAVVAAGAVVPAIASAAPPVPFPSPVFTLGCAQPAPLTLSAASAQSGPEANPPIGAGQVRFEARPAVPFLSGAGRMVVGWVNTSNGANGMVDLDGPLPVLSKTVTTGSGRILVAMFAPIDGILCQVNPSASVIVA</sequence>
<dbReference type="EMBL" id="JAEMNV010000004">
    <property type="protein sequence ID" value="MBJ8340054.1"/>
    <property type="molecule type" value="Genomic_DNA"/>
</dbReference>
<evidence type="ECO:0000313" key="3">
    <source>
        <dbReference type="Proteomes" id="UP000655868"/>
    </source>
</evidence>
<organism evidence="2 3">
    <name type="scientific">Antrihabitans stalagmiti</name>
    <dbReference type="NCBI Taxonomy" id="2799499"/>
    <lineage>
        <taxon>Bacteria</taxon>
        <taxon>Bacillati</taxon>
        <taxon>Actinomycetota</taxon>
        <taxon>Actinomycetes</taxon>
        <taxon>Mycobacteriales</taxon>
        <taxon>Nocardiaceae</taxon>
        <taxon>Antrihabitans</taxon>
    </lineage>
</organism>